<keyword evidence="3" id="KW-1003">Cell membrane</keyword>
<dbReference type="OrthoDB" id="8830751at2759"/>
<accession>A0A316ZA64</accession>
<dbReference type="GO" id="GO:0007264">
    <property type="term" value="P:small GTPase-mediated signal transduction"/>
    <property type="evidence" value="ECO:0007669"/>
    <property type="project" value="InterPro"/>
</dbReference>
<evidence type="ECO:0000256" key="2">
    <source>
        <dbReference type="ARBA" id="ARBA00010142"/>
    </source>
</evidence>
<keyword evidence="4" id="KW-0488">Methylation</keyword>
<name>A0A316ZA64_9BASI</name>
<dbReference type="PROSITE" id="PS51420">
    <property type="entry name" value="RHO"/>
    <property type="match status" value="1"/>
</dbReference>
<dbReference type="RefSeq" id="XP_025598465.1">
    <property type="nucleotide sequence ID" value="XM_025744587.1"/>
</dbReference>
<dbReference type="CDD" id="cd04132">
    <property type="entry name" value="Rho4_like"/>
    <property type="match status" value="1"/>
</dbReference>
<evidence type="ECO:0000256" key="8">
    <source>
        <dbReference type="ARBA" id="ARBA00023288"/>
    </source>
</evidence>
<evidence type="ECO:0000313" key="12">
    <source>
        <dbReference type="Proteomes" id="UP000245946"/>
    </source>
</evidence>
<feature type="compositionally biased region" description="Pro residues" evidence="10">
    <location>
        <begin position="11"/>
        <end position="23"/>
    </location>
</feature>
<dbReference type="GeneID" id="37272131"/>
<dbReference type="InterPro" id="IPR001806">
    <property type="entry name" value="Small_GTPase"/>
</dbReference>
<dbReference type="GO" id="GO:0005886">
    <property type="term" value="C:plasma membrane"/>
    <property type="evidence" value="ECO:0007669"/>
    <property type="project" value="UniProtKB-SubCell"/>
</dbReference>
<evidence type="ECO:0000256" key="10">
    <source>
        <dbReference type="SAM" id="MobiDB-lite"/>
    </source>
</evidence>
<dbReference type="Pfam" id="PF00071">
    <property type="entry name" value="Ras"/>
    <property type="match status" value="1"/>
</dbReference>
<evidence type="ECO:0000256" key="7">
    <source>
        <dbReference type="ARBA" id="ARBA00023136"/>
    </source>
</evidence>
<evidence type="ECO:0000256" key="4">
    <source>
        <dbReference type="ARBA" id="ARBA00022481"/>
    </source>
</evidence>
<comment type="subcellular location">
    <subcellularLocation>
        <location evidence="1">Cell membrane</location>
        <topology evidence="1">Lipid-anchor</topology>
        <orientation evidence="1">Cytoplasmic side</orientation>
    </subcellularLocation>
</comment>
<keyword evidence="8" id="KW-0449">Lipoprotein</keyword>
<organism evidence="11 12">
    <name type="scientific">Tilletiopsis washingtonensis</name>
    <dbReference type="NCBI Taxonomy" id="58919"/>
    <lineage>
        <taxon>Eukaryota</taxon>
        <taxon>Fungi</taxon>
        <taxon>Dikarya</taxon>
        <taxon>Basidiomycota</taxon>
        <taxon>Ustilaginomycotina</taxon>
        <taxon>Exobasidiomycetes</taxon>
        <taxon>Entylomatales</taxon>
        <taxon>Entylomatales incertae sedis</taxon>
        <taxon>Tilletiopsis</taxon>
    </lineage>
</organism>
<dbReference type="PROSITE" id="PS51421">
    <property type="entry name" value="RAS"/>
    <property type="match status" value="1"/>
</dbReference>
<dbReference type="NCBIfam" id="TIGR00231">
    <property type="entry name" value="small_GTP"/>
    <property type="match status" value="1"/>
</dbReference>
<dbReference type="STRING" id="58919.A0A316ZA64"/>
<evidence type="ECO:0000256" key="6">
    <source>
        <dbReference type="ARBA" id="ARBA00023134"/>
    </source>
</evidence>
<gene>
    <name evidence="11" type="ORF">FA09DRAFT_343249</name>
</gene>
<comment type="similarity">
    <text evidence="2">Belongs to the small GTPase superfamily. Rho family.</text>
</comment>
<dbReference type="InterPro" id="IPR027417">
    <property type="entry name" value="P-loop_NTPase"/>
</dbReference>
<protein>
    <submittedName>
        <fullName evidence="11">Putative RHO1-GTP-binding protein of the rho subfamily of ras-like protein</fullName>
    </submittedName>
</protein>
<dbReference type="InterPro" id="IPR003578">
    <property type="entry name" value="Small_GTPase_Rho"/>
</dbReference>
<dbReference type="Proteomes" id="UP000245946">
    <property type="component" value="Unassembled WGS sequence"/>
</dbReference>
<dbReference type="PRINTS" id="PR00449">
    <property type="entry name" value="RASTRNSFRMNG"/>
</dbReference>
<reference evidence="11 12" key="1">
    <citation type="journal article" date="2018" name="Mol. Biol. Evol.">
        <title>Broad Genomic Sampling Reveals a Smut Pathogenic Ancestry of the Fungal Clade Ustilaginomycotina.</title>
        <authorList>
            <person name="Kijpornyongpan T."/>
            <person name="Mondo S.J."/>
            <person name="Barry K."/>
            <person name="Sandor L."/>
            <person name="Lee J."/>
            <person name="Lipzen A."/>
            <person name="Pangilinan J."/>
            <person name="LaButti K."/>
            <person name="Hainaut M."/>
            <person name="Henrissat B."/>
            <person name="Grigoriev I.V."/>
            <person name="Spatafora J.W."/>
            <person name="Aime M.C."/>
        </authorList>
    </citation>
    <scope>NUCLEOTIDE SEQUENCE [LARGE SCALE GENOMIC DNA]</scope>
    <source>
        <strain evidence="11 12">MCA 4186</strain>
    </source>
</reference>
<dbReference type="SUPFAM" id="SSF52540">
    <property type="entry name" value="P-loop containing nucleoside triphosphate hydrolases"/>
    <property type="match status" value="1"/>
</dbReference>
<dbReference type="SMART" id="SM00174">
    <property type="entry name" value="RHO"/>
    <property type="match status" value="1"/>
</dbReference>
<dbReference type="SMART" id="SM00175">
    <property type="entry name" value="RAB"/>
    <property type="match status" value="1"/>
</dbReference>
<keyword evidence="12" id="KW-1185">Reference proteome</keyword>
<dbReference type="PROSITE" id="PS51419">
    <property type="entry name" value="RAB"/>
    <property type="match status" value="1"/>
</dbReference>
<dbReference type="FunFam" id="3.40.50.300:FF:000983">
    <property type="entry name" value="Rho family GTPase"/>
    <property type="match status" value="1"/>
</dbReference>
<keyword evidence="6" id="KW-0342">GTP-binding</keyword>
<dbReference type="SMART" id="SM00173">
    <property type="entry name" value="RAS"/>
    <property type="match status" value="1"/>
</dbReference>
<dbReference type="PANTHER" id="PTHR24072">
    <property type="entry name" value="RHO FAMILY GTPASE"/>
    <property type="match status" value="1"/>
</dbReference>
<dbReference type="GO" id="GO:0005525">
    <property type="term" value="F:GTP binding"/>
    <property type="evidence" value="ECO:0007669"/>
    <property type="project" value="UniProtKB-KW"/>
</dbReference>
<sequence>MSYPDSLNSVAPPPGQSAPGQPLPPHIDAKKKLVVVGDGGAGKTSLLIVYSENRFPEAYIPTVFENYVPIVRFEGKVVELALWDTAGQEEYDRLRPLSYPESDVILICFAVDYPTSLANVQDKWYPEINHFCEGVPILLVGLKTDLRSDPHALSMLAAQGTSPVTSAAGEAVARAIGAAKYVECSAKTKRGVQDVFDAALKEAMRKRGWYMARRGS</sequence>
<keyword evidence="7" id="KW-0472">Membrane</keyword>
<dbReference type="AlphaFoldDB" id="A0A316ZA64"/>
<evidence type="ECO:0000256" key="9">
    <source>
        <dbReference type="ARBA" id="ARBA00023289"/>
    </source>
</evidence>
<evidence type="ECO:0000256" key="3">
    <source>
        <dbReference type="ARBA" id="ARBA00022475"/>
    </source>
</evidence>
<dbReference type="Gene3D" id="3.40.50.300">
    <property type="entry name" value="P-loop containing nucleotide triphosphate hydrolases"/>
    <property type="match status" value="1"/>
</dbReference>
<evidence type="ECO:0000256" key="1">
    <source>
        <dbReference type="ARBA" id="ARBA00004342"/>
    </source>
</evidence>
<dbReference type="GO" id="GO:0003924">
    <property type="term" value="F:GTPase activity"/>
    <property type="evidence" value="ECO:0007669"/>
    <property type="project" value="InterPro"/>
</dbReference>
<evidence type="ECO:0000256" key="5">
    <source>
        <dbReference type="ARBA" id="ARBA00022741"/>
    </source>
</evidence>
<evidence type="ECO:0000313" key="11">
    <source>
        <dbReference type="EMBL" id="PWN98186.1"/>
    </source>
</evidence>
<keyword evidence="9" id="KW-0636">Prenylation</keyword>
<dbReference type="InterPro" id="IPR005225">
    <property type="entry name" value="Small_GTP-bd"/>
</dbReference>
<proteinExistence type="inferred from homology"/>
<feature type="region of interest" description="Disordered" evidence="10">
    <location>
        <begin position="1"/>
        <end position="23"/>
    </location>
</feature>
<dbReference type="EMBL" id="KZ819292">
    <property type="protein sequence ID" value="PWN98186.1"/>
    <property type="molecule type" value="Genomic_DNA"/>
</dbReference>
<keyword evidence="5" id="KW-0547">Nucleotide-binding</keyword>